<dbReference type="PROSITE" id="PS51371">
    <property type="entry name" value="CBS"/>
    <property type="match status" value="2"/>
</dbReference>
<dbReference type="InterPro" id="IPR007065">
    <property type="entry name" value="HPP"/>
</dbReference>
<comment type="caution">
    <text evidence="5">The sequence shown here is derived from an EMBL/GenBank/DDBJ whole genome shotgun (WGS) entry which is preliminary data.</text>
</comment>
<evidence type="ECO:0000313" key="6">
    <source>
        <dbReference type="Proteomes" id="UP000016568"/>
    </source>
</evidence>
<name>U3A1B2_9SPHN</name>
<evidence type="ECO:0000313" key="5">
    <source>
        <dbReference type="EMBL" id="GAD48553.1"/>
    </source>
</evidence>
<dbReference type="OrthoDB" id="9811720at2"/>
<dbReference type="Proteomes" id="UP000016568">
    <property type="component" value="Unassembled WGS sequence"/>
</dbReference>
<sequence>MFPFDHISRLAPAGRLDGLRACLGALCGITVTALVGYLWLGDKSALPALIAPMGASAVLAFAVPASPLAQPWSILGGNVISALVGVACAMVAPSPLIAAPFTVALAITIMSACRCLHPPGGAVALTAVLGGPAIAKAGLAFAFIPVGLNSAILVMMALLFNNATRHRYPHRATPPPVNQHGTQDPPPQDRAGFTSADLDAVLAHYDELLDVSRDDLDVLFREVETRAHQRLHRALRCADIMSRDVIVTHPDEGVGQARDRLLTRRLAAMPVVDADGRAVGIVEHAQLLAGNGKLVGEVMNKAPYQVVADCPIDELLPALSAGIHHEALILGPDNRLVGMITQTDLLAALWRSHVAEQVASANGSP</sequence>
<keyword evidence="3" id="KW-1133">Transmembrane helix</keyword>
<keyword evidence="1" id="KW-0129">CBS domain</keyword>
<keyword evidence="3" id="KW-0812">Transmembrane</keyword>
<evidence type="ECO:0000259" key="4">
    <source>
        <dbReference type="PROSITE" id="PS51371"/>
    </source>
</evidence>
<dbReference type="SUPFAM" id="SSF54631">
    <property type="entry name" value="CBS-domain pair"/>
    <property type="match status" value="1"/>
</dbReference>
<feature type="transmembrane region" description="Helical" evidence="3">
    <location>
        <begin position="137"/>
        <end position="160"/>
    </location>
</feature>
<dbReference type="AlphaFoldDB" id="U3A1B2"/>
<dbReference type="EMBL" id="BASZ01000003">
    <property type="protein sequence ID" value="GAD48553.1"/>
    <property type="molecule type" value="Genomic_DNA"/>
</dbReference>
<dbReference type="InterPro" id="IPR000644">
    <property type="entry name" value="CBS_dom"/>
</dbReference>
<feature type="domain" description="CBS" evidence="4">
    <location>
        <begin position="299"/>
        <end position="356"/>
    </location>
</feature>
<proteinExistence type="predicted"/>
<feature type="transmembrane region" description="Helical" evidence="3">
    <location>
        <begin position="72"/>
        <end position="92"/>
    </location>
</feature>
<evidence type="ECO:0000256" key="3">
    <source>
        <dbReference type="SAM" id="Phobius"/>
    </source>
</evidence>
<dbReference type="KEGG" id="ntd:EGO55_02730"/>
<accession>U3A1B2</accession>
<evidence type="ECO:0000256" key="2">
    <source>
        <dbReference type="SAM" id="MobiDB-lite"/>
    </source>
</evidence>
<feature type="transmembrane region" description="Helical" evidence="3">
    <location>
        <begin position="46"/>
        <end position="65"/>
    </location>
</feature>
<dbReference type="PANTHER" id="PTHR33741:SF5">
    <property type="entry name" value="TRANSMEMBRANE PROTEIN DDB_G0269096-RELATED"/>
    <property type="match status" value="1"/>
</dbReference>
<dbReference type="Pfam" id="PF00571">
    <property type="entry name" value="CBS"/>
    <property type="match status" value="2"/>
</dbReference>
<keyword evidence="6" id="KW-1185">Reference proteome</keyword>
<dbReference type="SMART" id="SM00116">
    <property type="entry name" value="CBS"/>
    <property type="match status" value="2"/>
</dbReference>
<feature type="region of interest" description="Disordered" evidence="2">
    <location>
        <begin position="169"/>
        <end position="191"/>
    </location>
</feature>
<keyword evidence="3" id="KW-0472">Membrane</keyword>
<dbReference type="eggNOG" id="COG3448">
    <property type="taxonomic scope" value="Bacteria"/>
</dbReference>
<protein>
    <recommendedName>
        <fullName evidence="4">CBS domain-containing protein</fullName>
    </recommendedName>
</protein>
<organism evidence="5 6">
    <name type="scientific">Caenibius tardaugens NBRC 16725</name>
    <dbReference type="NCBI Taxonomy" id="1219035"/>
    <lineage>
        <taxon>Bacteria</taxon>
        <taxon>Pseudomonadati</taxon>
        <taxon>Pseudomonadota</taxon>
        <taxon>Alphaproteobacteria</taxon>
        <taxon>Sphingomonadales</taxon>
        <taxon>Erythrobacteraceae</taxon>
        <taxon>Caenibius</taxon>
    </lineage>
</organism>
<dbReference type="RefSeq" id="WP_021689460.1">
    <property type="nucleotide sequence ID" value="NZ_BASZ01000003.1"/>
</dbReference>
<dbReference type="Gene3D" id="3.10.580.10">
    <property type="entry name" value="CBS-domain"/>
    <property type="match status" value="2"/>
</dbReference>
<feature type="domain" description="CBS" evidence="4">
    <location>
        <begin position="241"/>
        <end position="298"/>
    </location>
</feature>
<evidence type="ECO:0000256" key="1">
    <source>
        <dbReference type="PROSITE-ProRule" id="PRU00703"/>
    </source>
</evidence>
<reference evidence="5 6" key="1">
    <citation type="submission" date="2013-09" db="EMBL/GenBank/DDBJ databases">
        <title>Whole genome shotgun sequence of Novosphingobium tardaugens NBRC 16725.</title>
        <authorList>
            <person name="Isaki S."/>
            <person name="Hosoyama A."/>
            <person name="Tsuchikane K."/>
            <person name="Katsumata H."/>
            <person name="Ando Y."/>
            <person name="Yamazaki S."/>
            <person name="Fujita N."/>
        </authorList>
    </citation>
    <scope>NUCLEOTIDE SEQUENCE [LARGE SCALE GENOMIC DNA]</scope>
    <source>
        <strain evidence="5 6">NBRC 16725</strain>
    </source>
</reference>
<feature type="transmembrane region" description="Helical" evidence="3">
    <location>
        <begin position="21"/>
        <end position="40"/>
    </location>
</feature>
<gene>
    <name evidence="5" type="ORF">NT2_03_00410</name>
</gene>
<dbReference type="PANTHER" id="PTHR33741">
    <property type="entry name" value="TRANSMEMBRANE PROTEIN DDB_G0269096-RELATED"/>
    <property type="match status" value="1"/>
</dbReference>
<dbReference type="Pfam" id="PF04982">
    <property type="entry name" value="TM_HPP"/>
    <property type="match status" value="1"/>
</dbReference>
<dbReference type="InterPro" id="IPR046342">
    <property type="entry name" value="CBS_dom_sf"/>
</dbReference>
<dbReference type="InterPro" id="IPR058581">
    <property type="entry name" value="TM_HPP"/>
</dbReference>